<dbReference type="EMBL" id="GL348714">
    <property type="protein sequence ID" value="EFH64533.1"/>
    <property type="molecule type" value="Genomic_DNA"/>
</dbReference>
<reference evidence="2" key="1">
    <citation type="journal article" date="2011" name="Nat. Genet.">
        <title>The Arabidopsis lyrata genome sequence and the basis of rapid genome size change.</title>
        <authorList>
            <person name="Hu T.T."/>
            <person name="Pattyn P."/>
            <person name="Bakker E.G."/>
            <person name="Cao J."/>
            <person name="Cheng J.-F."/>
            <person name="Clark R.M."/>
            <person name="Fahlgren N."/>
            <person name="Fawcett J.A."/>
            <person name="Grimwood J."/>
            <person name="Gundlach H."/>
            <person name="Haberer G."/>
            <person name="Hollister J.D."/>
            <person name="Ossowski S."/>
            <person name="Ottilar R.P."/>
            <person name="Salamov A.A."/>
            <person name="Schneeberger K."/>
            <person name="Spannagl M."/>
            <person name="Wang X."/>
            <person name="Yang L."/>
            <person name="Nasrallah M.E."/>
            <person name="Bergelson J."/>
            <person name="Carrington J.C."/>
            <person name="Gaut B.S."/>
            <person name="Schmutz J."/>
            <person name="Mayer K.F.X."/>
            <person name="Van de Peer Y."/>
            <person name="Grigoriev I.V."/>
            <person name="Nordborg M."/>
            <person name="Weigel D."/>
            <person name="Guo Y.-L."/>
        </authorList>
    </citation>
    <scope>NUCLEOTIDE SEQUENCE [LARGE SCALE GENOMIC DNA]</scope>
    <source>
        <strain evidence="2">cv. MN47</strain>
    </source>
</reference>
<accession>D7KYN5</accession>
<gene>
    <name evidence="1" type="ORF">ARALYDRAFT_893755</name>
</gene>
<name>D7KYN5_ARALL</name>
<evidence type="ECO:0000313" key="1">
    <source>
        <dbReference type="EMBL" id="EFH64533.1"/>
    </source>
</evidence>
<sequence length="84" mass="9091">MYACDSNRSLRQRNLSLVARALRLARVLSFVTSRNLASSYFTVASPNCSGYGSVGSDLVAAIHTIEADGTVSAEQKAKKRQQLI</sequence>
<organism evidence="2">
    <name type="scientific">Arabidopsis lyrata subsp. lyrata</name>
    <name type="common">Lyre-leaved rock-cress</name>
    <dbReference type="NCBI Taxonomy" id="81972"/>
    <lineage>
        <taxon>Eukaryota</taxon>
        <taxon>Viridiplantae</taxon>
        <taxon>Streptophyta</taxon>
        <taxon>Embryophyta</taxon>
        <taxon>Tracheophyta</taxon>
        <taxon>Spermatophyta</taxon>
        <taxon>Magnoliopsida</taxon>
        <taxon>eudicotyledons</taxon>
        <taxon>Gunneridae</taxon>
        <taxon>Pentapetalae</taxon>
        <taxon>rosids</taxon>
        <taxon>malvids</taxon>
        <taxon>Brassicales</taxon>
        <taxon>Brassicaceae</taxon>
        <taxon>Camelineae</taxon>
        <taxon>Arabidopsis</taxon>
    </lineage>
</organism>
<dbReference type="AlphaFoldDB" id="D7KYN5"/>
<keyword evidence="2" id="KW-1185">Reference proteome</keyword>
<evidence type="ECO:0000313" key="2">
    <source>
        <dbReference type="Proteomes" id="UP000008694"/>
    </source>
</evidence>
<protein>
    <submittedName>
        <fullName evidence="1">Uncharacterized protein</fullName>
    </submittedName>
</protein>
<dbReference type="HOGENOM" id="CLU_2530538_0_0_1"/>
<dbReference type="Gramene" id="scaffold_200829.1">
    <property type="protein sequence ID" value="scaffold_200829.1"/>
    <property type="gene ID" value="scaffold_200829.1"/>
</dbReference>
<dbReference type="Proteomes" id="UP000008694">
    <property type="component" value="Unassembled WGS sequence"/>
</dbReference>
<proteinExistence type="predicted"/>